<evidence type="ECO:0000313" key="2">
    <source>
        <dbReference type="Proteomes" id="UP001596186"/>
    </source>
</evidence>
<organism evidence="1 2">
    <name type="scientific">Companilactobacillus baiquanensis</name>
    <dbReference type="NCBI Taxonomy" id="2486005"/>
    <lineage>
        <taxon>Bacteria</taxon>
        <taxon>Bacillati</taxon>
        <taxon>Bacillota</taxon>
        <taxon>Bacilli</taxon>
        <taxon>Lactobacillales</taxon>
        <taxon>Lactobacillaceae</taxon>
        <taxon>Companilactobacillus</taxon>
    </lineage>
</organism>
<name>A0ABW1UZ45_9LACO</name>
<evidence type="ECO:0000313" key="1">
    <source>
        <dbReference type="EMBL" id="MFC6323604.1"/>
    </source>
</evidence>
<gene>
    <name evidence="1" type="ORF">ACFP1F_07630</name>
</gene>
<dbReference type="RefSeq" id="WP_263852889.1">
    <property type="nucleotide sequence ID" value="NZ_JBHSSN010000014.1"/>
</dbReference>
<keyword evidence="2" id="KW-1185">Reference proteome</keyword>
<protein>
    <submittedName>
        <fullName evidence="1">Uncharacterized protein</fullName>
    </submittedName>
</protein>
<dbReference type="Proteomes" id="UP001596186">
    <property type="component" value="Unassembled WGS sequence"/>
</dbReference>
<accession>A0ABW1UZ45</accession>
<reference evidence="2" key="1">
    <citation type="journal article" date="2019" name="Int. J. Syst. Evol. Microbiol.">
        <title>The Global Catalogue of Microorganisms (GCM) 10K type strain sequencing project: providing services to taxonomists for standard genome sequencing and annotation.</title>
        <authorList>
            <consortium name="The Broad Institute Genomics Platform"/>
            <consortium name="The Broad Institute Genome Sequencing Center for Infectious Disease"/>
            <person name="Wu L."/>
            <person name="Ma J."/>
        </authorList>
    </citation>
    <scope>NUCLEOTIDE SEQUENCE [LARGE SCALE GENOMIC DNA]</scope>
    <source>
        <strain evidence="2">CCM 8895</strain>
    </source>
</reference>
<proteinExistence type="predicted"/>
<dbReference type="EMBL" id="JBHSSN010000014">
    <property type="protein sequence ID" value="MFC6323604.1"/>
    <property type="molecule type" value="Genomic_DNA"/>
</dbReference>
<sequence length="42" mass="4962">MKYRILLNLKDQLFTAVDKNDSNVFENGRTIQEAVDKLKHRV</sequence>
<comment type="caution">
    <text evidence="1">The sequence shown here is derived from an EMBL/GenBank/DDBJ whole genome shotgun (WGS) entry which is preliminary data.</text>
</comment>